<dbReference type="Pfam" id="PF07727">
    <property type="entry name" value="RVT_2"/>
    <property type="match status" value="1"/>
</dbReference>
<dbReference type="OrthoDB" id="8048545at2759"/>
<dbReference type="EMBL" id="QXFU01001300">
    <property type="protein sequence ID" value="KAE9005489.1"/>
    <property type="molecule type" value="Genomic_DNA"/>
</dbReference>
<gene>
    <name evidence="3" type="ORF">PR001_g17211</name>
    <name evidence="2" type="ORF">PR002_g16751</name>
    <name evidence="4" type="ORF">PR003_g16723</name>
</gene>
<evidence type="ECO:0000313" key="5">
    <source>
        <dbReference type="Proteomes" id="UP000429607"/>
    </source>
</evidence>
<evidence type="ECO:0000313" key="6">
    <source>
        <dbReference type="Proteomes" id="UP000434957"/>
    </source>
</evidence>
<dbReference type="EMBL" id="QXFT01001238">
    <property type="protein sequence ID" value="KAE9324481.1"/>
    <property type="molecule type" value="Genomic_DNA"/>
</dbReference>
<evidence type="ECO:0000313" key="2">
    <source>
        <dbReference type="EMBL" id="KAE9005489.1"/>
    </source>
</evidence>
<evidence type="ECO:0000313" key="7">
    <source>
        <dbReference type="Proteomes" id="UP000435112"/>
    </source>
</evidence>
<dbReference type="Proteomes" id="UP000435112">
    <property type="component" value="Unassembled WGS sequence"/>
</dbReference>
<protein>
    <recommendedName>
        <fullName evidence="1">Reverse transcriptase Ty1/copia-type domain-containing protein</fullName>
    </recommendedName>
</protein>
<comment type="caution">
    <text evidence="2">The sequence shown here is derived from an EMBL/GenBank/DDBJ whole genome shotgun (WGS) entry which is preliminary data.</text>
</comment>
<keyword evidence="6" id="KW-1185">Reference proteome</keyword>
<dbReference type="AlphaFoldDB" id="A0A6A3KEM1"/>
<evidence type="ECO:0000313" key="3">
    <source>
        <dbReference type="EMBL" id="KAE9006435.1"/>
    </source>
</evidence>
<name>A0A6A3KEM1_9STRA</name>
<dbReference type="EMBL" id="QXFV01001415">
    <property type="protein sequence ID" value="KAE9006435.1"/>
    <property type="molecule type" value="Genomic_DNA"/>
</dbReference>
<proteinExistence type="predicted"/>
<accession>A0A6A3KEM1</accession>
<dbReference type="Proteomes" id="UP000429607">
    <property type="component" value="Unassembled WGS sequence"/>
</dbReference>
<feature type="domain" description="Reverse transcriptase Ty1/copia-type" evidence="1">
    <location>
        <begin position="1"/>
        <end position="76"/>
    </location>
</feature>
<evidence type="ECO:0000313" key="4">
    <source>
        <dbReference type="EMBL" id="KAE9324481.1"/>
    </source>
</evidence>
<reference evidence="5 7" key="1">
    <citation type="submission" date="2018-09" db="EMBL/GenBank/DDBJ databases">
        <title>Genomic investigation of the strawberry pathogen Phytophthora fragariae indicates pathogenicity is determined by transcriptional variation in three key races.</title>
        <authorList>
            <person name="Adams T.M."/>
            <person name="Armitage A.D."/>
            <person name="Sobczyk M.K."/>
            <person name="Bates H.J."/>
            <person name="Dunwell J.M."/>
            <person name="Nellist C.F."/>
            <person name="Harrison R.J."/>
        </authorList>
    </citation>
    <scope>NUCLEOTIDE SEQUENCE [LARGE SCALE GENOMIC DNA]</scope>
    <source>
        <strain evidence="3 5">SCRP249</strain>
        <strain evidence="2 7">SCRP324</strain>
        <strain evidence="4 6">SCRP333</strain>
    </source>
</reference>
<dbReference type="InterPro" id="IPR013103">
    <property type="entry name" value="RVT_2"/>
</dbReference>
<dbReference type="Proteomes" id="UP000434957">
    <property type="component" value="Unassembled WGS sequence"/>
</dbReference>
<sequence>MYGSKQASRAWYENLTAFLISCGYTQCKADTCLFVKIDGAELTIVIVYADDMLMFGESDARMQYCPTSEMMAGHFTKPLGRTKFERFRAALGVRRMGVLEVENEKLL</sequence>
<organism evidence="2 7">
    <name type="scientific">Phytophthora rubi</name>
    <dbReference type="NCBI Taxonomy" id="129364"/>
    <lineage>
        <taxon>Eukaryota</taxon>
        <taxon>Sar</taxon>
        <taxon>Stramenopiles</taxon>
        <taxon>Oomycota</taxon>
        <taxon>Peronosporomycetes</taxon>
        <taxon>Peronosporales</taxon>
        <taxon>Peronosporaceae</taxon>
        <taxon>Phytophthora</taxon>
    </lineage>
</organism>
<evidence type="ECO:0000259" key="1">
    <source>
        <dbReference type="Pfam" id="PF07727"/>
    </source>
</evidence>